<evidence type="ECO:0000259" key="1">
    <source>
        <dbReference type="Pfam" id="PF13403"/>
    </source>
</evidence>
<evidence type="ECO:0000313" key="3">
    <source>
        <dbReference type="Proteomes" id="UP000201838"/>
    </source>
</evidence>
<keyword evidence="3" id="KW-1185">Reference proteome</keyword>
<reference evidence="2 3" key="1">
    <citation type="submission" date="2017-05" db="EMBL/GenBank/DDBJ databases">
        <authorList>
            <person name="Song R."/>
            <person name="Chenine A.L."/>
            <person name="Ruprecht R.M."/>
        </authorList>
    </citation>
    <scope>NUCLEOTIDE SEQUENCE [LARGE SCALE GENOMIC DNA]</scope>
    <source>
        <strain evidence="2 3">CECT 8489</strain>
    </source>
</reference>
<dbReference type="InterPro" id="IPR028992">
    <property type="entry name" value="Hedgehog/Intein_dom"/>
</dbReference>
<dbReference type="RefSeq" id="WP_093972128.1">
    <property type="nucleotide sequence ID" value="NZ_FXXQ01000001.1"/>
</dbReference>
<sequence>MSNAEAGRTDTSVSGMMRAFSRIRDGAVKPMAKPSASVHTQTPNAVDAADRWPLPGLAPMTRVRTSFGDVHAVALRKGDLVQTRSGEFKPIVWLNRVLLDAQFLNEKQDSNPVRIQAGAVGTATPACDVMVSPRQIVCGAAKPGASQRREAGDLVERPGVKRQRETGLSYTMFHLGDVEEVYCDGIYLLFEPLRGHNASA</sequence>
<feature type="domain" description="Hedgehog/Intein (Hint)" evidence="1">
    <location>
        <begin position="56"/>
        <end position="186"/>
    </location>
</feature>
<evidence type="ECO:0000313" key="2">
    <source>
        <dbReference type="EMBL" id="SMX22132.1"/>
    </source>
</evidence>
<organism evidence="2 3">
    <name type="scientific">Boseongicola aestuarii</name>
    <dbReference type="NCBI Taxonomy" id="1470561"/>
    <lineage>
        <taxon>Bacteria</taxon>
        <taxon>Pseudomonadati</taxon>
        <taxon>Pseudomonadota</taxon>
        <taxon>Alphaproteobacteria</taxon>
        <taxon>Rhodobacterales</taxon>
        <taxon>Paracoccaceae</taxon>
        <taxon>Boseongicola</taxon>
    </lineage>
</organism>
<proteinExistence type="predicted"/>
<protein>
    <recommendedName>
        <fullName evidence="1">Hedgehog/Intein (Hint) domain-containing protein</fullName>
    </recommendedName>
</protein>
<gene>
    <name evidence="2" type="ORF">BOA8489_00222</name>
</gene>
<dbReference type="Pfam" id="PF13403">
    <property type="entry name" value="Hint_2"/>
    <property type="match status" value="1"/>
</dbReference>
<name>A0A238IW05_9RHOB</name>
<dbReference type="AlphaFoldDB" id="A0A238IW05"/>
<dbReference type="OrthoDB" id="7835405at2"/>
<dbReference type="Proteomes" id="UP000201838">
    <property type="component" value="Unassembled WGS sequence"/>
</dbReference>
<accession>A0A238IW05</accession>
<dbReference type="EMBL" id="FXXQ01000001">
    <property type="protein sequence ID" value="SMX22132.1"/>
    <property type="molecule type" value="Genomic_DNA"/>
</dbReference>